<keyword evidence="2" id="KW-0812">Transmembrane</keyword>
<feature type="region of interest" description="Disordered" evidence="1">
    <location>
        <begin position="270"/>
        <end position="306"/>
    </location>
</feature>
<organism evidence="4 5">
    <name type="scientific">Micractinium conductrix</name>
    <dbReference type="NCBI Taxonomy" id="554055"/>
    <lineage>
        <taxon>Eukaryota</taxon>
        <taxon>Viridiplantae</taxon>
        <taxon>Chlorophyta</taxon>
        <taxon>core chlorophytes</taxon>
        <taxon>Trebouxiophyceae</taxon>
        <taxon>Chlorellales</taxon>
        <taxon>Chlorellaceae</taxon>
        <taxon>Chlorella clade</taxon>
        <taxon>Micractinium</taxon>
    </lineage>
</organism>
<comment type="caution">
    <text evidence="4">The sequence shown here is derived from an EMBL/GenBank/DDBJ whole genome shotgun (WGS) entry which is preliminary data.</text>
</comment>
<dbReference type="Pfam" id="PF02469">
    <property type="entry name" value="Fasciclin"/>
    <property type="match status" value="1"/>
</dbReference>
<dbReference type="AlphaFoldDB" id="A0A2P6VN67"/>
<sequence>MLTLAKQLPELRQAVALAEAGYNLFEVDGGKAFTLLAPSSTALQALAAGLADGDDQQKLQDGFLSIVLYNQLPDGAYDVDELVELQDPDGMQTSLGRATKDTYRVTFDNNTLPVVATGSWPSNNAQLQSSHEACNGWMHVMGSVLLPSQLGSLPRLVDDTPDLPNSVFMGLIDGSGEAPAGAEPPAPLPEDDGSGGGGAPAPSHSNATGIVVSSGDGSPSNASAADVLAGSSSGGGNGVLVVAASVAAGAVVLCAAVVAGVLLRKRQLRRRRQAQNSRLVEDEGEEDFQPAASKASMRPVQLHVDA</sequence>
<dbReference type="EMBL" id="LHPF02000002">
    <property type="protein sequence ID" value="PSC75523.1"/>
    <property type="molecule type" value="Genomic_DNA"/>
</dbReference>
<dbReference type="InterPro" id="IPR000782">
    <property type="entry name" value="FAS1_domain"/>
</dbReference>
<evidence type="ECO:0000313" key="5">
    <source>
        <dbReference type="Proteomes" id="UP000239649"/>
    </source>
</evidence>
<proteinExistence type="predicted"/>
<evidence type="ECO:0000313" key="4">
    <source>
        <dbReference type="EMBL" id="PSC75523.1"/>
    </source>
</evidence>
<evidence type="ECO:0000256" key="2">
    <source>
        <dbReference type="SAM" id="Phobius"/>
    </source>
</evidence>
<dbReference type="SUPFAM" id="SSF82153">
    <property type="entry name" value="FAS1 domain"/>
    <property type="match status" value="1"/>
</dbReference>
<dbReference type="InterPro" id="IPR036378">
    <property type="entry name" value="FAS1_dom_sf"/>
</dbReference>
<keyword evidence="5" id="KW-1185">Reference proteome</keyword>
<accession>A0A2P6VN67</accession>
<dbReference type="OrthoDB" id="286301at2759"/>
<feature type="transmembrane region" description="Helical" evidence="2">
    <location>
        <begin position="239"/>
        <end position="263"/>
    </location>
</feature>
<name>A0A2P6VN67_9CHLO</name>
<reference evidence="4 5" key="1">
    <citation type="journal article" date="2018" name="Plant J.">
        <title>Genome sequences of Chlorella sorokiniana UTEX 1602 and Micractinium conductrix SAG 241.80: implications to maltose excretion by a green alga.</title>
        <authorList>
            <person name="Arriola M.B."/>
            <person name="Velmurugan N."/>
            <person name="Zhang Y."/>
            <person name="Plunkett M.H."/>
            <person name="Hondzo H."/>
            <person name="Barney B.M."/>
        </authorList>
    </citation>
    <scope>NUCLEOTIDE SEQUENCE [LARGE SCALE GENOMIC DNA]</scope>
    <source>
        <strain evidence="4 5">SAG 241.80</strain>
    </source>
</reference>
<feature type="region of interest" description="Disordered" evidence="1">
    <location>
        <begin position="167"/>
        <end position="226"/>
    </location>
</feature>
<evidence type="ECO:0000259" key="3">
    <source>
        <dbReference type="Pfam" id="PF02469"/>
    </source>
</evidence>
<dbReference type="Proteomes" id="UP000239649">
    <property type="component" value="Unassembled WGS sequence"/>
</dbReference>
<feature type="domain" description="FAS1" evidence="3">
    <location>
        <begin position="14"/>
        <end position="147"/>
    </location>
</feature>
<keyword evidence="2" id="KW-0472">Membrane</keyword>
<protein>
    <submittedName>
        <fullName evidence="4">Adhesion lipo</fullName>
    </submittedName>
</protein>
<gene>
    <name evidence="4" type="ORF">C2E20_1055</name>
</gene>
<dbReference type="Gene3D" id="2.30.180.10">
    <property type="entry name" value="FAS1 domain"/>
    <property type="match status" value="1"/>
</dbReference>
<evidence type="ECO:0000256" key="1">
    <source>
        <dbReference type="SAM" id="MobiDB-lite"/>
    </source>
</evidence>
<keyword evidence="2" id="KW-1133">Transmembrane helix</keyword>